<dbReference type="Pfam" id="PF03432">
    <property type="entry name" value="Relaxase"/>
    <property type="match status" value="1"/>
</dbReference>
<feature type="domain" description="MobA/VirD2-like nuclease" evidence="1">
    <location>
        <begin position="42"/>
        <end position="169"/>
    </location>
</feature>
<accession>A0ABV2M6K8</accession>
<protein>
    <recommendedName>
        <fullName evidence="1">MobA/VirD2-like nuclease domain-containing protein</fullName>
    </recommendedName>
</protein>
<gene>
    <name evidence="2" type="ORF">ABID24_003357</name>
</gene>
<dbReference type="RefSeq" id="WP_257465476.1">
    <property type="nucleotide sequence ID" value="NZ_BAABXP010000002.1"/>
</dbReference>
<evidence type="ECO:0000313" key="3">
    <source>
        <dbReference type="Proteomes" id="UP001549106"/>
    </source>
</evidence>
<evidence type="ECO:0000259" key="1">
    <source>
        <dbReference type="Pfam" id="PF03432"/>
    </source>
</evidence>
<sequence length="450" mass="52185">MATTGFWPVKDRLKEVIDYAENPDKTIDKKYMDSDLYAALRYVSNDKKTDERMYVSGINCNAKRAYERMTATKKRFGKMGGNVAYHGYQSFQTGEATPEEAHKIGLETARRMWGNEYEVVVTTHLNTDNVHNHFVVNSVSFKTSRKFENHISDHYRLREISDAVCLEHGKGILKDAEFYGKSKKEYWRKQNGGLSHREILKADIDAALAQSANFKAFEIRLKDMGYEICRDENFAHYSVKGTGWQRAVRLDRLGKEYTPEAIRVRLLDNQRHIGYVPFHKPKYTPLLTLEIEYRKIQRMDGIQILFALVTELCRLVTGNNIAPETPRPLSPAMRQEIVKLDKTLKEYKFLCKNNIDSPQELVSFIEEKRKQIGALEKERQSVYNRNRHKKSGELNAQAREISAKIKPLRAELSLAKAVLEKIPKLKEVIEAERQAETAVISKNKERRYTR</sequence>
<keyword evidence="3" id="KW-1185">Reference proteome</keyword>
<dbReference type="Proteomes" id="UP001549106">
    <property type="component" value="Unassembled WGS sequence"/>
</dbReference>
<comment type="caution">
    <text evidence="2">The sequence shown here is derived from an EMBL/GenBank/DDBJ whole genome shotgun (WGS) entry which is preliminary data.</text>
</comment>
<dbReference type="InterPro" id="IPR005094">
    <property type="entry name" value="Endonuclease_MobA/VirD2"/>
</dbReference>
<evidence type="ECO:0000313" key="2">
    <source>
        <dbReference type="EMBL" id="MET3752095.1"/>
    </source>
</evidence>
<organism evidence="2 3">
    <name type="scientific">Blautia caecimuris</name>
    <dbReference type="NCBI Taxonomy" id="1796615"/>
    <lineage>
        <taxon>Bacteria</taxon>
        <taxon>Bacillati</taxon>
        <taxon>Bacillota</taxon>
        <taxon>Clostridia</taxon>
        <taxon>Lachnospirales</taxon>
        <taxon>Lachnospiraceae</taxon>
        <taxon>Blautia</taxon>
    </lineage>
</organism>
<proteinExistence type="predicted"/>
<name>A0ABV2M6K8_9FIRM</name>
<reference evidence="2 3" key="1">
    <citation type="submission" date="2024-06" db="EMBL/GenBank/DDBJ databases">
        <title>Genomic Encyclopedia of Type Strains, Phase IV (KMG-IV): sequencing the most valuable type-strain genomes for metagenomic binning, comparative biology and taxonomic classification.</title>
        <authorList>
            <person name="Goeker M."/>
        </authorList>
    </citation>
    <scope>NUCLEOTIDE SEQUENCE [LARGE SCALE GENOMIC DNA]</scope>
    <source>
        <strain evidence="2 3">DSM 29492</strain>
    </source>
</reference>
<dbReference type="EMBL" id="JBEPMJ010000036">
    <property type="protein sequence ID" value="MET3752095.1"/>
    <property type="molecule type" value="Genomic_DNA"/>
</dbReference>